<proteinExistence type="predicted"/>
<dbReference type="Proteomes" id="UP000185728">
    <property type="component" value="Unassembled WGS sequence"/>
</dbReference>
<dbReference type="PANTHER" id="PTHR12147">
    <property type="entry name" value="METALLOPEPTIDASE M28 FAMILY MEMBER"/>
    <property type="match status" value="1"/>
</dbReference>
<dbReference type="Pfam" id="PF04389">
    <property type="entry name" value="Peptidase_M28"/>
    <property type="match status" value="1"/>
</dbReference>
<accession>A0ABY1L5W5</accession>
<protein>
    <submittedName>
        <fullName evidence="2">Peptidase family M28</fullName>
    </submittedName>
</protein>
<dbReference type="SUPFAM" id="SSF53187">
    <property type="entry name" value="Zn-dependent exopeptidases"/>
    <property type="match status" value="1"/>
</dbReference>
<dbReference type="RefSeq" id="WP_076457243.1">
    <property type="nucleotide sequence ID" value="NZ_FTOB01000015.1"/>
</dbReference>
<feature type="domain" description="Peptidase M28" evidence="1">
    <location>
        <begin position="127"/>
        <end position="326"/>
    </location>
</feature>
<reference evidence="2 3" key="1">
    <citation type="submission" date="2017-01" db="EMBL/GenBank/DDBJ databases">
        <authorList>
            <person name="Varghese N."/>
            <person name="Submissions S."/>
        </authorList>
    </citation>
    <scope>NUCLEOTIDE SEQUENCE [LARGE SCALE GENOMIC DNA]</scope>
    <source>
        <strain evidence="2 3">DSM 2061</strain>
    </source>
</reference>
<dbReference type="EMBL" id="FTOB01000015">
    <property type="protein sequence ID" value="SIT15228.1"/>
    <property type="molecule type" value="Genomic_DNA"/>
</dbReference>
<dbReference type="PANTHER" id="PTHR12147:SF26">
    <property type="entry name" value="PEPTIDASE M28 DOMAIN-CONTAINING PROTEIN"/>
    <property type="match status" value="1"/>
</dbReference>
<name>A0ABY1L5W5_9FLAO</name>
<dbReference type="PROSITE" id="PS51257">
    <property type="entry name" value="PROKAR_LIPOPROTEIN"/>
    <property type="match status" value="1"/>
</dbReference>
<organism evidence="2 3">
    <name type="scientific">Zobellia uliginosa</name>
    <dbReference type="NCBI Taxonomy" id="143224"/>
    <lineage>
        <taxon>Bacteria</taxon>
        <taxon>Pseudomonadati</taxon>
        <taxon>Bacteroidota</taxon>
        <taxon>Flavobacteriia</taxon>
        <taxon>Flavobacteriales</taxon>
        <taxon>Flavobacteriaceae</taxon>
        <taxon>Zobellia</taxon>
    </lineage>
</organism>
<dbReference type="InterPro" id="IPR007484">
    <property type="entry name" value="Peptidase_M28"/>
</dbReference>
<gene>
    <name evidence="2" type="ORF">SAMN05421766_11513</name>
</gene>
<sequence length="350" mass="38569">MKKSFVFLTGMLVMACGSSKIDESVTLQSEEAVQFDRSLMEVPKKADDLNGVSGALGASKNQFTNSDKVGTIMTFLASDELQGRDTGSEGIEKAAEFIENVFSENNIRPYFQTYRDELSNYDQPAFNVVGVVEGNDPELKNEFVIVGAHYDHIGLIAAENGDKIANGANDNATGTTTVLELARYFGNAKTNKRSIIFALFSAEEKGLLGSKHLAQKLKEANLNLYAMLNYEMVGVPLVGKDYLAYLTGYGESNMADVANSYAEGVVYAGFLPKAKEFNLFMRSDNYPFHEAFGVPSQTFSTFDFTNFNHYHKVGDEISEIDFDHMADLINKSIPVVEGIVNAPTKEIQYN</sequence>
<dbReference type="InterPro" id="IPR045175">
    <property type="entry name" value="M28_fam"/>
</dbReference>
<dbReference type="CDD" id="cd03877">
    <property type="entry name" value="M28_like"/>
    <property type="match status" value="1"/>
</dbReference>
<evidence type="ECO:0000313" key="3">
    <source>
        <dbReference type="Proteomes" id="UP000185728"/>
    </source>
</evidence>
<keyword evidence="3" id="KW-1185">Reference proteome</keyword>
<comment type="caution">
    <text evidence="2">The sequence shown here is derived from an EMBL/GenBank/DDBJ whole genome shotgun (WGS) entry which is preliminary data.</text>
</comment>
<evidence type="ECO:0000259" key="1">
    <source>
        <dbReference type="Pfam" id="PF04389"/>
    </source>
</evidence>
<dbReference type="Gene3D" id="3.40.630.10">
    <property type="entry name" value="Zn peptidases"/>
    <property type="match status" value="1"/>
</dbReference>
<evidence type="ECO:0000313" key="2">
    <source>
        <dbReference type="EMBL" id="SIT15228.1"/>
    </source>
</evidence>